<evidence type="ECO:0000256" key="7">
    <source>
        <dbReference type="ARBA" id="ARBA00054445"/>
    </source>
</evidence>
<evidence type="ECO:0000256" key="4">
    <source>
        <dbReference type="ARBA" id="ARBA00023002"/>
    </source>
</evidence>
<dbReference type="AlphaFoldDB" id="A0A8J4B384"/>
<keyword evidence="4 8" id="KW-0560">Oxidoreductase</keyword>
<sequence length="341" mass="35548">MCAMAHADTQMFGGLGPDKSSARGWAIRDSKSRQAGWASVNGNRTLGAVLTPKPQREAAAGAKDAPLPSNSDCRGAHNDKKDHLVIQTPALFPLASITATFASFLPSRALVSTTESAITATVPISHFLHLFTGLGAGSNNGTASRALHHPFASVGGNAVAPVPAMPPSLSSASSNTAAAVNGAAAAKAEVGRATWTLLHTLAAQFPDRPTRQQQRDARTLVDCLTRIYPCGDCARHFAELVRRNPPIVSSGPAFRRWLCQMHNRVNARLGKALFNCDLVESRWAPLGCSLAEAAAGEEVVGEGGGAIAASGSRRAGVRNTGCELLSVGSKGSQKRWGGWDG</sequence>
<dbReference type="InterPro" id="IPR036774">
    <property type="entry name" value="ERV/ALR_sulphydryl_oxid_sf"/>
</dbReference>
<dbReference type="PANTHER" id="PTHR12645">
    <property type="entry name" value="ALR/ERV"/>
    <property type="match status" value="1"/>
</dbReference>
<keyword evidence="2 8" id="KW-0285">Flavoprotein</keyword>
<dbReference type="SUPFAM" id="SSF69000">
    <property type="entry name" value="FAD-dependent thiol oxidase"/>
    <property type="match status" value="1"/>
</dbReference>
<evidence type="ECO:0000256" key="6">
    <source>
        <dbReference type="ARBA" id="ARBA00052964"/>
    </source>
</evidence>
<dbReference type="InterPro" id="IPR039799">
    <property type="entry name" value="ALR/ERV"/>
</dbReference>
<dbReference type="EC" id="1.8.3.2" evidence="8"/>
<comment type="caution">
    <text evidence="11">The sequence shown here is derived from an EMBL/GenBank/DDBJ whole genome shotgun (WGS) entry which is preliminary data.</text>
</comment>
<evidence type="ECO:0000259" key="10">
    <source>
        <dbReference type="PROSITE" id="PS51324"/>
    </source>
</evidence>
<dbReference type="GO" id="GO:0016971">
    <property type="term" value="F:flavin-dependent sulfhydryl oxidase activity"/>
    <property type="evidence" value="ECO:0007669"/>
    <property type="project" value="InterPro"/>
</dbReference>
<name>A0A8J4B384_9CHLO</name>
<accession>A0A8J4B384</accession>
<organism evidence="11 12">
    <name type="scientific">Volvox africanus</name>
    <dbReference type="NCBI Taxonomy" id="51714"/>
    <lineage>
        <taxon>Eukaryota</taxon>
        <taxon>Viridiplantae</taxon>
        <taxon>Chlorophyta</taxon>
        <taxon>core chlorophytes</taxon>
        <taxon>Chlorophyceae</taxon>
        <taxon>CS clade</taxon>
        <taxon>Chlamydomonadales</taxon>
        <taxon>Volvocaceae</taxon>
        <taxon>Volvox</taxon>
    </lineage>
</organism>
<dbReference type="FunFam" id="1.20.120.310:FF:000002">
    <property type="entry name" value="Sulfhydryl oxidase"/>
    <property type="match status" value="1"/>
</dbReference>
<dbReference type="GO" id="GO:0005739">
    <property type="term" value="C:mitochondrion"/>
    <property type="evidence" value="ECO:0007669"/>
    <property type="project" value="TreeGrafter"/>
</dbReference>
<dbReference type="PROSITE" id="PS51324">
    <property type="entry name" value="ERV_ALR"/>
    <property type="match status" value="1"/>
</dbReference>
<evidence type="ECO:0000256" key="3">
    <source>
        <dbReference type="ARBA" id="ARBA00022827"/>
    </source>
</evidence>
<reference evidence="11" key="1">
    <citation type="journal article" date="2021" name="Proc. Natl. Acad. Sci. U.S.A.">
        <title>Three genomes in the algal genus Volvox reveal the fate of a haploid sex-determining region after a transition to homothallism.</title>
        <authorList>
            <person name="Yamamoto K."/>
            <person name="Hamaji T."/>
            <person name="Kawai-Toyooka H."/>
            <person name="Matsuzaki R."/>
            <person name="Takahashi F."/>
            <person name="Nishimura Y."/>
            <person name="Kawachi M."/>
            <person name="Noguchi H."/>
            <person name="Minakuchi Y."/>
            <person name="Umen J.G."/>
            <person name="Toyoda A."/>
            <person name="Nozaki H."/>
        </authorList>
    </citation>
    <scope>NUCLEOTIDE SEQUENCE</scope>
    <source>
        <strain evidence="11">NIES-3780</strain>
    </source>
</reference>
<keyword evidence="5" id="KW-1015">Disulfide bond</keyword>
<feature type="domain" description="ERV/ALR sulfhydryl oxidase" evidence="10">
    <location>
        <begin position="183"/>
        <end position="283"/>
    </location>
</feature>
<evidence type="ECO:0000256" key="8">
    <source>
        <dbReference type="RuleBase" id="RU371123"/>
    </source>
</evidence>
<evidence type="ECO:0000256" key="5">
    <source>
        <dbReference type="ARBA" id="ARBA00023157"/>
    </source>
</evidence>
<comment type="cofactor">
    <cofactor evidence="1 8">
        <name>FAD</name>
        <dbReference type="ChEBI" id="CHEBI:57692"/>
    </cofactor>
</comment>
<evidence type="ECO:0000313" key="12">
    <source>
        <dbReference type="Proteomes" id="UP000747399"/>
    </source>
</evidence>
<dbReference type="Pfam" id="PF04777">
    <property type="entry name" value="Evr1_Alr"/>
    <property type="match status" value="1"/>
</dbReference>
<keyword evidence="3 8" id="KW-0274">FAD</keyword>
<dbReference type="PANTHER" id="PTHR12645:SF0">
    <property type="entry name" value="FAD-LINKED SULFHYDRYL OXIDASE ALR"/>
    <property type="match status" value="1"/>
</dbReference>
<proteinExistence type="predicted"/>
<keyword evidence="12" id="KW-1185">Reference proteome</keyword>
<dbReference type="Gene3D" id="1.20.120.310">
    <property type="entry name" value="ERV/ALR sulfhydryl oxidase domain"/>
    <property type="match status" value="1"/>
</dbReference>
<feature type="region of interest" description="Disordered" evidence="9">
    <location>
        <begin position="54"/>
        <end position="78"/>
    </location>
</feature>
<protein>
    <recommendedName>
        <fullName evidence="8">Sulfhydryl oxidase</fullName>
        <ecNumber evidence="8">1.8.3.2</ecNumber>
    </recommendedName>
</protein>
<comment type="catalytic activity">
    <reaction evidence="6">
        <text>2 R'C(R)SH + O2 = R'C(R)S-S(R)CR' + H2O2</text>
        <dbReference type="Rhea" id="RHEA:17357"/>
        <dbReference type="ChEBI" id="CHEBI:15379"/>
        <dbReference type="ChEBI" id="CHEBI:16240"/>
        <dbReference type="ChEBI" id="CHEBI:16520"/>
        <dbReference type="ChEBI" id="CHEBI:17412"/>
        <dbReference type="EC" id="1.8.3.2"/>
    </reaction>
    <physiologicalReaction direction="left-to-right" evidence="6">
        <dbReference type="Rhea" id="RHEA:17358"/>
    </physiologicalReaction>
</comment>
<dbReference type="InterPro" id="IPR017905">
    <property type="entry name" value="ERV/ALR_sulphydryl_oxidase"/>
</dbReference>
<evidence type="ECO:0000313" key="11">
    <source>
        <dbReference type="EMBL" id="GIL52815.1"/>
    </source>
</evidence>
<dbReference type="EMBL" id="BNCO01000014">
    <property type="protein sequence ID" value="GIL52815.1"/>
    <property type="molecule type" value="Genomic_DNA"/>
</dbReference>
<dbReference type="Proteomes" id="UP000747399">
    <property type="component" value="Unassembled WGS sequence"/>
</dbReference>
<evidence type="ECO:0000256" key="1">
    <source>
        <dbReference type="ARBA" id="ARBA00001974"/>
    </source>
</evidence>
<evidence type="ECO:0000256" key="9">
    <source>
        <dbReference type="SAM" id="MobiDB-lite"/>
    </source>
</evidence>
<gene>
    <name evidence="11" type="ORF">Vafri_8586</name>
</gene>
<dbReference type="GO" id="GO:0050660">
    <property type="term" value="F:flavin adenine dinucleotide binding"/>
    <property type="evidence" value="ECO:0007669"/>
    <property type="project" value="TreeGrafter"/>
</dbReference>
<comment type="function">
    <text evidence="7">FAD-dependent sulfhydryl oxidase that catalyzes disulfide bond formation. Oxidizes thioredoxin in vitro. Required for the import and folding of small cysteine-containing proteins in the mitochondrial intermembrane space, and can act independently of the oxidoreductase MIA40. Can oxidize the cytochrome c oxidase assembly protein COX19, a typical substrate of MIA40.</text>
</comment>
<evidence type="ECO:0000256" key="2">
    <source>
        <dbReference type="ARBA" id="ARBA00022630"/>
    </source>
</evidence>